<keyword evidence="2" id="KW-1185">Reference proteome</keyword>
<dbReference type="KEGG" id="smai:EXU30_17735"/>
<gene>
    <name evidence="1" type="ORF">EXU30_17735</name>
</gene>
<evidence type="ECO:0000313" key="1">
    <source>
        <dbReference type="EMBL" id="QBF84309.1"/>
    </source>
</evidence>
<evidence type="ECO:0000313" key="2">
    <source>
        <dbReference type="Proteomes" id="UP000291106"/>
    </source>
</evidence>
<proteinExistence type="predicted"/>
<dbReference type="AlphaFoldDB" id="A0A411PLB7"/>
<name>A0A411PLB7_9GAMM</name>
<dbReference type="PANTHER" id="PTHR35866:SF1">
    <property type="entry name" value="YKGJ FAMILY CYSTEINE CLUSTER PROTEIN"/>
    <property type="match status" value="1"/>
</dbReference>
<dbReference type="EMBL" id="CP036200">
    <property type="protein sequence ID" value="QBF84309.1"/>
    <property type="molecule type" value="Genomic_DNA"/>
</dbReference>
<sequence>MLNLNERERLEVQSIFVATEKEYRKRLRANKNSVYAINLVGDLHNKIDSVISSVKKKGIKFGCRKGCSYCCDLRVEVLAPEVFYITKKLKGSMSKSEMQAFIEKLMTYADKATGLRFDEHIIPCVMLENGACSIYEYRPMMCRKYNSLDAQVCEDPHAQVPENTEVVVKTGAIGKGFSDSYESRGLSAIPHELGQALLVALTDPKSEQKWAKGNEVFTRIPEMN</sequence>
<dbReference type="OrthoDB" id="9806610at2"/>
<dbReference type="RefSeq" id="WP_130602291.1">
    <property type="nucleotide sequence ID" value="NZ_CP036200.1"/>
</dbReference>
<protein>
    <submittedName>
        <fullName evidence="1">YkgJ family cysteine cluster protein</fullName>
    </submittedName>
</protein>
<accession>A0A411PLB7</accession>
<reference evidence="1 2" key="1">
    <citation type="submission" date="2019-02" db="EMBL/GenBank/DDBJ databases">
        <title>Shewanella sp. D4-2 isolated from Dokdo Island.</title>
        <authorList>
            <person name="Baek K."/>
        </authorList>
    </citation>
    <scope>NUCLEOTIDE SEQUENCE [LARGE SCALE GENOMIC DNA]</scope>
    <source>
        <strain evidence="1 2">D4-2</strain>
    </source>
</reference>
<dbReference type="Proteomes" id="UP000291106">
    <property type="component" value="Chromosome"/>
</dbReference>
<dbReference type="PANTHER" id="PTHR35866">
    <property type="entry name" value="PUTATIVE-RELATED"/>
    <property type="match status" value="1"/>
</dbReference>
<dbReference type="InterPro" id="IPR005358">
    <property type="entry name" value="Puta_zinc/iron-chelating_dom"/>
</dbReference>
<dbReference type="Pfam" id="PF03692">
    <property type="entry name" value="CxxCxxCC"/>
    <property type="match status" value="1"/>
</dbReference>
<organism evidence="1 2">
    <name type="scientific">Shewanella maritima</name>
    <dbReference type="NCBI Taxonomy" id="2520507"/>
    <lineage>
        <taxon>Bacteria</taxon>
        <taxon>Pseudomonadati</taxon>
        <taxon>Pseudomonadota</taxon>
        <taxon>Gammaproteobacteria</taxon>
        <taxon>Alteromonadales</taxon>
        <taxon>Shewanellaceae</taxon>
        <taxon>Shewanella</taxon>
    </lineage>
</organism>